<dbReference type="RefSeq" id="WP_167190294.1">
    <property type="nucleotide sequence ID" value="NZ_JAAONZ010000017.1"/>
</dbReference>
<evidence type="ECO:0000313" key="3">
    <source>
        <dbReference type="EMBL" id="NHO67493.1"/>
    </source>
</evidence>
<evidence type="ECO:0000256" key="1">
    <source>
        <dbReference type="SAM" id="MobiDB-lite"/>
    </source>
</evidence>
<dbReference type="Pfam" id="PF08349">
    <property type="entry name" value="DUF1722"/>
    <property type="match status" value="1"/>
</dbReference>
<proteinExistence type="predicted"/>
<evidence type="ECO:0000259" key="2">
    <source>
        <dbReference type="Pfam" id="PF08349"/>
    </source>
</evidence>
<feature type="compositionally biased region" description="Polar residues" evidence="1">
    <location>
        <begin position="100"/>
        <end position="120"/>
    </location>
</feature>
<dbReference type="AlphaFoldDB" id="A0A9E5MNK1"/>
<sequence>MNHESVIASDRSTQQSSTKLPSDTASSLPTQSRSELQVGLSACLAGQPVRYNGGHSQSRLCLNLLSQHFHFRTFCPEVAAGFGTPRPTLRLIGDPENPQLAYSSAKKSASPLDNNSPSQSHPDEDLTRQLTEGFKEKLEEFHDLDGYILMKNSPSCGLERVKVYQSNGYPHRERAQGLFAHALQQRYPLMPIEEEGRLHDAKLFENFVLRLYAYHNFRKEVLSNPSMGNLIAFHSSYKYILMAHHQPSYKSLGRLLGYQQTPKTESETRAVIDEYFPMFMQALSKPANKKNHTNTLYHILGYLKKTVPSTARQNIVDIITHYQQGVVPLITPLTLLKHYIDQYGSDYIRKQRYLQPYPYSLGCANRL</sequence>
<dbReference type="PIRSF" id="PIRSF037004">
    <property type="entry name" value="UCP037004"/>
    <property type="match status" value="1"/>
</dbReference>
<gene>
    <name evidence="3" type="ORF">G8770_18265</name>
</gene>
<feature type="region of interest" description="Disordered" evidence="1">
    <location>
        <begin position="89"/>
        <end position="126"/>
    </location>
</feature>
<feature type="region of interest" description="Disordered" evidence="1">
    <location>
        <begin position="1"/>
        <end position="32"/>
    </location>
</feature>
<feature type="compositionally biased region" description="Polar residues" evidence="1">
    <location>
        <begin position="10"/>
        <end position="32"/>
    </location>
</feature>
<comment type="caution">
    <text evidence="3">The sequence shown here is derived from an EMBL/GenBank/DDBJ whole genome shotgun (WGS) entry which is preliminary data.</text>
</comment>
<dbReference type="Pfam" id="PF04463">
    <property type="entry name" value="2-thiour_desulf"/>
    <property type="match status" value="1"/>
</dbReference>
<organism evidence="3 4">
    <name type="scientific">Pseudomaricurvus hydrocarbonicus</name>
    <dbReference type="NCBI Taxonomy" id="1470433"/>
    <lineage>
        <taxon>Bacteria</taxon>
        <taxon>Pseudomonadati</taxon>
        <taxon>Pseudomonadota</taxon>
        <taxon>Gammaproteobacteria</taxon>
        <taxon>Cellvibrionales</taxon>
        <taxon>Cellvibrionaceae</taxon>
        <taxon>Pseudomaricurvus</taxon>
    </lineage>
</organism>
<accession>A0A9E5MNK1</accession>
<dbReference type="InterPro" id="IPR017087">
    <property type="entry name" value="UCP037004"/>
</dbReference>
<protein>
    <submittedName>
        <fullName evidence="3">DUF1722 domain-containing protein</fullName>
    </submittedName>
</protein>
<dbReference type="InterPro" id="IPR007553">
    <property type="entry name" value="2-thiour_desulf"/>
</dbReference>
<feature type="domain" description="DUF1722" evidence="2">
    <location>
        <begin position="238"/>
        <end position="358"/>
    </location>
</feature>
<evidence type="ECO:0000313" key="4">
    <source>
        <dbReference type="Proteomes" id="UP000787472"/>
    </source>
</evidence>
<dbReference type="Proteomes" id="UP000787472">
    <property type="component" value="Unassembled WGS sequence"/>
</dbReference>
<dbReference type="PANTHER" id="PTHR30087">
    <property type="entry name" value="INNER MEMBRANE PROTEIN"/>
    <property type="match status" value="1"/>
</dbReference>
<name>A0A9E5MNK1_9GAMM</name>
<dbReference type="InterPro" id="IPR013560">
    <property type="entry name" value="DUF1722"/>
</dbReference>
<reference evidence="3" key="1">
    <citation type="submission" date="2020-03" db="EMBL/GenBank/DDBJ databases">
        <authorList>
            <person name="Guo F."/>
        </authorList>
    </citation>
    <scope>NUCLEOTIDE SEQUENCE</scope>
    <source>
        <strain evidence="3">JCM 30134</strain>
    </source>
</reference>
<keyword evidence="4" id="KW-1185">Reference proteome</keyword>
<dbReference type="EMBL" id="JAAONZ010000017">
    <property type="protein sequence ID" value="NHO67493.1"/>
    <property type="molecule type" value="Genomic_DNA"/>
</dbReference>
<dbReference type="PANTHER" id="PTHR30087:SF0">
    <property type="entry name" value="INNER MEMBRANE PROTEIN"/>
    <property type="match status" value="1"/>
</dbReference>